<protein>
    <recommendedName>
        <fullName evidence="5">DUF3099 family protein</fullName>
    </recommendedName>
</protein>
<dbReference type="OrthoDB" id="5188998at2"/>
<dbReference type="EMBL" id="PVUE01000002">
    <property type="protein sequence ID" value="PRZ43648.1"/>
    <property type="molecule type" value="Genomic_DNA"/>
</dbReference>
<gene>
    <name evidence="3" type="ORF">CLV47_102339</name>
</gene>
<feature type="transmembrane region" description="Helical" evidence="2">
    <location>
        <begin position="27"/>
        <end position="45"/>
    </location>
</feature>
<comment type="caution">
    <text evidence="3">The sequence shown here is derived from an EMBL/GenBank/DDBJ whole genome shotgun (WGS) entry which is preliminary data.</text>
</comment>
<accession>A0A2T1A5M9</accession>
<feature type="region of interest" description="Disordered" evidence="1">
    <location>
        <begin position="75"/>
        <end position="122"/>
    </location>
</feature>
<dbReference type="AlphaFoldDB" id="A0A2T1A5M9"/>
<evidence type="ECO:0000313" key="3">
    <source>
        <dbReference type="EMBL" id="PRZ43648.1"/>
    </source>
</evidence>
<organism evidence="3 4">
    <name type="scientific">Antricoccus suffuscus</name>
    <dbReference type="NCBI Taxonomy" id="1629062"/>
    <lineage>
        <taxon>Bacteria</taxon>
        <taxon>Bacillati</taxon>
        <taxon>Actinomycetota</taxon>
        <taxon>Actinomycetes</taxon>
        <taxon>Geodermatophilales</taxon>
        <taxon>Antricoccaceae</taxon>
        <taxon>Antricoccus</taxon>
    </lineage>
</organism>
<dbReference type="Proteomes" id="UP000237752">
    <property type="component" value="Unassembled WGS sequence"/>
</dbReference>
<sequence length="122" mass="13595">MKRRHQATLVTGAALSRDEELRSRKKRYVITMVMRIVLLVAAALLVKWSLWVALAVMVVGVFLPWVAVVMANDGPPKNSKKFRAMHPTTTNRQLESPGGAEPPHKMIDGDVDGVPDHNEEDQ</sequence>
<dbReference type="Pfam" id="PF11298">
    <property type="entry name" value="DUF3099"/>
    <property type="match status" value="1"/>
</dbReference>
<keyword evidence="2" id="KW-1133">Transmembrane helix</keyword>
<evidence type="ECO:0000256" key="2">
    <source>
        <dbReference type="SAM" id="Phobius"/>
    </source>
</evidence>
<evidence type="ECO:0008006" key="5">
    <source>
        <dbReference type="Google" id="ProtNLM"/>
    </source>
</evidence>
<dbReference type="RefSeq" id="WP_106347787.1">
    <property type="nucleotide sequence ID" value="NZ_PVUE01000002.1"/>
</dbReference>
<keyword evidence="4" id="KW-1185">Reference proteome</keyword>
<evidence type="ECO:0000256" key="1">
    <source>
        <dbReference type="SAM" id="MobiDB-lite"/>
    </source>
</evidence>
<keyword evidence="2" id="KW-0472">Membrane</keyword>
<name>A0A2T1A5M9_9ACTN</name>
<reference evidence="3 4" key="1">
    <citation type="submission" date="2018-03" db="EMBL/GenBank/DDBJ databases">
        <title>Genomic Encyclopedia of Archaeal and Bacterial Type Strains, Phase II (KMG-II): from individual species to whole genera.</title>
        <authorList>
            <person name="Goeker M."/>
        </authorList>
    </citation>
    <scope>NUCLEOTIDE SEQUENCE [LARGE SCALE GENOMIC DNA]</scope>
    <source>
        <strain evidence="3 4">DSM 100065</strain>
    </source>
</reference>
<feature type="transmembrane region" description="Helical" evidence="2">
    <location>
        <begin position="51"/>
        <end position="71"/>
    </location>
</feature>
<evidence type="ECO:0000313" key="4">
    <source>
        <dbReference type="Proteomes" id="UP000237752"/>
    </source>
</evidence>
<proteinExistence type="predicted"/>
<feature type="compositionally biased region" description="Acidic residues" evidence="1">
    <location>
        <begin position="109"/>
        <end position="122"/>
    </location>
</feature>
<keyword evidence="2" id="KW-0812">Transmembrane</keyword>
<dbReference type="InterPro" id="IPR021449">
    <property type="entry name" value="DUF3099"/>
</dbReference>